<dbReference type="EMBL" id="ANFO01000200">
    <property type="protein sequence ID" value="KGQ11558.1"/>
    <property type="molecule type" value="Genomic_DNA"/>
</dbReference>
<dbReference type="HOGENOM" id="CLU_084254_0_0_1"/>
<dbReference type="AlphaFoldDB" id="A0A0A2VV98"/>
<name>A0A0A2VV98_BEABA</name>
<accession>A0A0A2VV98</accession>
<dbReference type="OrthoDB" id="4510061at2759"/>
<reference evidence="1 2" key="1">
    <citation type="submission" date="2012-10" db="EMBL/GenBank/DDBJ databases">
        <title>Genome sequencing and analysis of entomopathogenic fungi Beauveria bassiana D1-5.</title>
        <authorList>
            <person name="Li Q."/>
            <person name="Wang L."/>
            <person name="Zhang Z."/>
            <person name="Wang Q."/>
            <person name="Ren J."/>
            <person name="Wang M."/>
            <person name="Xu W."/>
            <person name="Wang J."/>
            <person name="Lu Y."/>
            <person name="Du Q."/>
            <person name="Sun Z."/>
        </authorList>
    </citation>
    <scope>NUCLEOTIDE SEQUENCE [LARGE SCALE GENOMIC DNA]</scope>
    <source>
        <strain evidence="1 2">D1-5</strain>
    </source>
</reference>
<gene>
    <name evidence="1" type="ORF">BBAD15_g2701</name>
</gene>
<dbReference type="eggNOG" id="ENOG502S5DH">
    <property type="taxonomic scope" value="Eukaryota"/>
</dbReference>
<protein>
    <submittedName>
        <fullName evidence="1">Uncharacterized protein</fullName>
    </submittedName>
</protein>
<organism evidence="1 2">
    <name type="scientific">Beauveria bassiana D1-5</name>
    <dbReference type="NCBI Taxonomy" id="1245745"/>
    <lineage>
        <taxon>Eukaryota</taxon>
        <taxon>Fungi</taxon>
        <taxon>Dikarya</taxon>
        <taxon>Ascomycota</taxon>
        <taxon>Pezizomycotina</taxon>
        <taxon>Sordariomycetes</taxon>
        <taxon>Hypocreomycetidae</taxon>
        <taxon>Hypocreales</taxon>
        <taxon>Cordycipitaceae</taxon>
        <taxon>Beauveria</taxon>
    </lineage>
</organism>
<evidence type="ECO:0000313" key="2">
    <source>
        <dbReference type="Proteomes" id="UP000030106"/>
    </source>
</evidence>
<proteinExistence type="predicted"/>
<dbReference type="Proteomes" id="UP000030106">
    <property type="component" value="Unassembled WGS sequence"/>
</dbReference>
<evidence type="ECO:0000313" key="1">
    <source>
        <dbReference type="EMBL" id="KGQ11558.1"/>
    </source>
</evidence>
<comment type="caution">
    <text evidence="1">The sequence shown here is derived from an EMBL/GenBank/DDBJ whole genome shotgun (WGS) entry which is preliminary data.</text>
</comment>
<sequence length="220" mass="25236">MNSHQVLVPAVLTGVNWPNSTCSNLVDACLDMGDLNEYRITRVAEVLSDFRDLQYRITSANTNCPSQTEYYTPAWNMLRQCLADAKFILDCSADVSLPVGRNEHEQKKLELQHLTQVPALRSVLLDAYARRHEAQKIYLRQMAAQRCTRARKQILDSAGYFPQSNEAHLHTCDVQLQQEVQQITDEFVYLDMLSGDQRLGRWTVEDPGLYDLLNWLSTRS</sequence>